<organism evidence="1 2">
    <name type="scientific">Aspergillus caelatus</name>
    <dbReference type="NCBI Taxonomy" id="61420"/>
    <lineage>
        <taxon>Eukaryota</taxon>
        <taxon>Fungi</taxon>
        <taxon>Dikarya</taxon>
        <taxon>Ascomycota</taxon>
        <taxon>Pezizomycotina</taxon>
        <taxon>Eurotiomycetes</taxon>
        <taxon>Eurotiomycetidae</taxon>
        <taxon>Eurotiales</taxon>
        <taxon>Aspergillaceae</taxon>
        <taxon>Aspergillus</taxon>
        <taxon>Aspergillus subgen. Circumdati</taxon>
    </lineage>
</organism>
<dbReference type="AlphaFoldDB" id="A0A5N7AK86"/>
<dbReference type="RefSeq" id="XP_031933348.1">
    <property type="nucleotide sequence ID" value="XM_032064964.1"/>
</dbReference>
<keyword evidence="2" id="KW-1185">Reference proteome</keyword>
<name>A0A5N7AK86_9EURO</name>
<gene>
    <name evidence="1" type="ORF">BDV27DRAFT_119866</name>
</gene>
<accession>A0A5N7AK86</accession>
<sequence length="147" mass="17106">MLLVTVRMKPFSIYLRELGRIKVQPMEEGSFSRISVQCYLNRLKSFDHERMLGEIAKPRYFSCKFDWRMGVENGIQVTAKYFDGLCLDCMKTTVKADKEYRDHIDFSERYDDDCRITHGGAHALLQPHGAPAIREAKLRISARKDQV</sequence>
<dbReference type="EMBL" id="ML737567">
    <property type="protein sequence ID" value="KAE8370267.1"/>
    <property type="molecule type" value="Genomic_DNA"/>
</dbReference>
<dbReference type="Proteomes" id="UP000326268">
    <property type="component" value="Unassembled WGS sequence"/>
</dbReference>
<reference evidence="1 2" key="1">
    <citation type="submission" date="2019-04" db="EMBL/GenBank/DDBJ databases">
        <title>Friends and foes A comparative genomics studyof 23 Aspergillus species from section Flavi.</title>
        <authorList>
            <consortium name="DOE Joint Genome Institute"/>
            <person name="Kjaerbolling I."/>
            <person name="Vesth T."/>
            <person name="Frisvad J.C."/>
            <person name="Nybo J.L."/>
            <person name="Theobald S."/>
            <person name="Kildgaard S."/>
            <person name="Isbrandt T."/>
            <person name="Kuo A."/>
            <person name="Sato A."/>
            <person name="Lyhne E.K."/>
            <person name="Kogle M.E."/>
            <person name="Wiebenga A."/>
            <person name="Kun R.S."/>
            <person name="Lubbers R.J."/>
            <person name="Makela M.R."/>
            <person name="Barry K."/>
            <person name="Chovatia M."/>
            <person name="Clum A."/>
            <person name="Daum C."/>
            <person name="Haridas S."/>
            <person name="He G."/>
            <person name="LaButti K."/>
            <person name="Lipzen A."/>
            <person name="Mondo S."/>
            <person name="Riley R."/>
            <person name="Salamov A."/>
            <person name="Simmons B.A."/>
            <person name="Magnuson J.K."/>
            <person name="Henrissat B."/>
            <person name="Mortensen U.H."/>
            <person name="Larsen T.O."/>
            <person name="Devries R.P."/>
            <person name="Grigoriev I.V."/>
            <person name="Machida M."/>
            <person name="Baker S.E."/>
            <person name="Andersen M.R."/>
        </authorList>
    </citation>
    <scope>NUCLEOTIDE SEQUENCE [LARGE SCALE GENOMIC DNA]</scope>
    <source>
        <strain evidence="1 2">CBS 763.97</strain>
    </source>
</reference>
<dbReference type="OrthoDB" id="268428at2759"/>
<dbReference type="GeneID" id="43649410"/>
<evidence type="ECO:0000313" key="1">
    <source>
        <dbReference type="EMBL" id="KAE8370267.1"/>
    </source>
</evidence>
<evidence type="ECO:0000313" key="2">
    <source>
        <dbReference type="Proteomes" id="UP000326268"/>
    </source>
</evidence>
<protein>
    <submittedName>
        <fullName evidence="1">Uncharacterized protein</fullName>
    </submittedName>
</protein>
<proteinExistence type="predicted"/>